<gene>
    <name evidence="14" type="primary">SSIIB</name>
    <name evidence="14" type="ORF">MICPUCDRAFT_44605</name>
</gene>
<keyword evidence="10 11" id="KW-0035">Amyloplast</keyword>
<keyword evidence="15" id="KW-1185">Reference proteome</keyword>
<dbReference type="GO" id="GO:0009501">
    <property type="term" value="C:amyloplast"/>
    <property type="evidence" value="ECO:0007669"/>
    <property type="project" value="UniProtKB-SubCell"/>
</dbReference>
<dbReference type="Pfam" id="PF08323">
    <property type="entry name" value="Glyco_transf_5"/>
    <property type="match status" value="1"/>
</dbReference>
<dbReference type="PANTHER" id="PTHR45825:SF2">
    <property type="entry name" value="STARCH SYNTHASE 2, CHLOROPLASTIC_AMYLOPLASTIC"/>
    <property type="match status" value="1"/>
</dbReference>
<dbReference type="Pfam" id="PF00534">
    <property type="entry name" value="Glycos_transf_1"/>
    <property type="match status" value="1"/>
</dbReference>
<feature type="domain" description="Glycosyl transferase family 1" evidence="12">
    <location>
        <begin position="300"/>
        <end position="445"/>
    </location>
</feature>
<dbReference type="OMA" id="HEMECRN"/>
<reference evidence="14 15" key="1">
    <citation type="journal article" date="2009" name="Science">
        <title>Green evolution and dynamic adaptations revealed by genomes of the marine picoeukaryotes Micromonas.</title>
        <authorList>
            <person name="Worden A.Z."/>
            <person name="Lee J.H."/>
            <person name="Mock T."/>
            <person name="Rouze P."/>
            <person name="Simmons M.P."/>
            <person name="Aerts A.L."/>
            <person name="Allen A.E."/>
            <person name="Cuvelier M.L."/>
            <person name="Derelle E."/>
            <person name="Everett M.V."/>
            <person name="Foulon E."/>
            <person name="Grimwood J."/>
            <person name="Gundlach H."/>
            <person name="Henrissat B."/>
            <person name="Napoli C."/>
            <person name="McDonald S.M."/>
            <person name="Parker M.S."/>
            <person name="Rombauts S."/>
            <person name="Salamov A."/>
            <person name="Von Dassow P."/>
            <person name="Badger J.H."/>
            <person name="Coutinho P.M."/>
            <person name="Demir E."/>
            <person name="Dubchak I."/>
            <person name="Gentemann C."/>
            <person name="Eikrem W."/>
            <person name="Gready J.E."/>
            <person name="John U."/>
            <person name="Lanier W."/>
            <person name="Lindquist E.A."/>
            <person name="Lucas S."/>
            <person name="Mayer K.F."/>
            <person name="Moreau H."/>
            <person name="Not F."/>
            <person name="Otillar R."/>
            <person name="Panaud O."/>
            <person name="Pangilinan J."/>
            <person name="Paulsen I."/>
            <person name="Piegu B."/>
            <person name="Poliakov A."/>
            <person name="Robbens S."/>
            <person name="Schmutz J."/>
            <person name="Toulza E."/>
            <person name="Wyss T."/>
            <person name="Zelensky A."/>
            <person name="Zhou K."/>
            <person name="Armbrust E.V."/>
            <person name="Bhattacharya D."/>
            <person name="Goodenough U.W."/>
            <person name="Van de Peer Y."/>
            <person name="Grigoriev I.V."/>
        </authorList>
    </citation>
    <scope>NUCLEOTIDE SEQUENCE [LARGE SCALE GENOMIC DNA]</scope>
    <source>
        <strain evidence="14 15">CCMP1545</strain>
    </source>
</reference>
<evidence type="ECO:0000313" key="15">
    <source>
        <dbReference type="Proteomes" id="UP000001876"/>
    </source>
</evidence>
<accession>C1MYV5</accession>
<keyword evidence="8 11" id="KW-0750">Starch biosynthesis</keyword>
<dbReference type="Proteomes" id="UP000001876">
    <property type="component" value="Unassembled WGS sequence"/>
</dbReference>
<dbReference type="GO" id="GO:0004373">
    <property type="term" value="F:alpha-1,4-glucan glucosyltransferase (UDP-glucose donor) activity"/>
    <property type="evidence" value="ECO:0007669"/>
    <property type="project" value="InterPro"/>
</dbReference>
<dbReference type="GO" id="GO:0009011">
    <property type="term" value="F:alpha-1,4-glucan glucosyltransferase (ADP-glucose donor) activity"/>
    <property type="evidence" value="ECO:0007669"/>
    <property type="project" value="UniProtKB-EC"/>
</dbReference>
<evidence type="ECO:0000259" key="12">
    <source>
        <dbReference type="Pfam" id="PF00534"/>
    </source>
</evidence>
<dbReference type="NCBIfam" id="TIGR02095">
    <property type="entry name" value="glgA"/>
    <property type="match status" value="1"/>
</dbReference>
<keyword evidence="9" id="KW-0809">Transit peptide</keyword>
<dbReference type="OrthoDB" id="512920at2759"/>
<dbReference type="InterPro" id="IPR013534">
    <property type="entry name" value="Starch_synth_cat_dom"/>
</dbReference>
<proteinExistence type="inferred from homology"/>
<evidence type="ECO:0000256" key="10">
    <source>
        <dbReference type="ARBA" id="ARBA00023234"/>
    </source>
</evidence>
<dbReference type="EMBL" id="GG663743">
    <property type="protein sequence ID" value="EEH54755.1"/>
    <property type="molecule type" value="Genomic_DNA"/>
</dbReference>
<evidence type="ECO:0000256" key="3">
    <source>
        <dbReference type="ARBA" id="ARBA00010281"/>
    </source>
</evidence>
<dbReference type="InterPro" id="IPR011835">
    <property type="entry name" value="GS/SS"/>
</dbReference>
<evidence type="ECO:0000256" key="8">
    <source>
        <dbReference type="ARBA" id="ARBA00022922"/>
    </source>
</evidence>
<protein>
    <recommendedName>
        <fullName evidence="11">Starch synthase, chloroplastic/amyloplastic</fullName>
        <ecNumber evidence="11">2.4.1.-</ecNumber>
    </recommendedName>
</protein>
<evidence type="ECO:0000256" key="4">
    <source>
        <dbReference type="ARBA" id="ARBA00022528"/>
    </source>
</evidence>
<evidence type="ECO:0000256" key="11">
    <source>
        <dbReference type="RuleBase" id="RU361232"/>
    </source>
</evidence>
<keyword evidence="6 11" id="KW-0328">Glycosyltransferase</keyword>
<organism evidence="15">
    <name type="scientific">Micromonas pusilla (strain CCMP1545)</name>
    <name type="common">Picoplanktonic green alga</name>
    <dbReference type="NCBI Taxonomy" id="564608"/>
    <lineage>
        <taxon>Eukaryota</taxon>
        <taxon>Viridiplantae</taxon>
        <taxon>Chlorophyta</taxon>
        <taxon>Mamiellophyceae</taxon>
        <taxon>Mamiellales</taxon>
        <taxon>Mamiellaceae</taxon>
        <taxon>Micromonas</taxon>
    </lineage>
</organism>
<keyword evidence="5" id="KW-0934">Plastid</keyword>
<sequence>MVGAECAPFSKTGGLGDVMASLPKALVARGHRVMAVIPMYYHYDECGTPCGAVDLNICGEMQHVDYFHHNRDGVDLVFVSHPAFYENVSAIYGGGTMGVTWRGALLSQAAIEAVWHVPCGGFPFGTDNLIYVANDWHTAILPVYLRAFYQDHQILGYARSCLIVHNIAHQGRTHCDDVWRLNLPDHHTGAFYLDDPMEGPGMNVLKAGIEYATKVIAVSPGYAWEIGTDEGGWGLAPTIRNDPVKVSGIVNGIDFNEWSPEMDPYLQSDGYQTYGTNLEGWWTGKQACKAALQRQLGLEERHDVPLLGFIGRLDEQKGIDLILNSEEFLMSQDVQIVFLGSGRQDLQDRLHEMECRNRHAVRAWIGFSNEMAHRITAGCDILLMPSRFEPCGLNQLYAMHYGTVPVVHHVGGLRDTVRHFDGNHDAGGTGWAFERAEADKFQWSLGQAIYTLRNHKESFAAIGVRGMQQDLGWDHAAYLYEQKFIEAKYAH</sequence>
<dbReference type="PANTHER" id="PTHR45825">
    <property type="entry name" value="GRANULE-BOUND STARCH SYNTHASE 1, CHLOROPLASTIC/AMYLOPLASTIC"/>
    <property type="match status" value="1"/>
</dbReference>
<evidence type="ECO:0000256" key="1">
    <source>
        <dbReference type="ARBA" id="ARBA00001478"/>
    </source>
</evidence>
<dbReference type="FunFam" id="3.40.50.2000:FF:000048">
    <property type="entry name" value="Starch synthase, chloroplastic/amyloplastic"/>
    <property type="match status" value="1"/>
</dbReference>
<dbReference type="GeneID" id="9686289"/>
<evidence type="ECO:0000256" key="7">
    <source>
        <dbReference type="ARBA" id="ARBA00022679"/>
    </source>
</evidence>
<keyword evidence="7 14" id="KW-0808">Transferase</keyword>
<dbReference type="KEGG" id="mpp:MICPUCDRAFT_44605"/>
<dbReference type="GO" id="GO:0010021">
    <property type="term" value="P:amylopectin biosynthetic process"/>
    <property type="evidence" value="ECO:0007669"/>
    <property type="project" value="UniProtKB-ARBA"/>
</dbReference>
<dbReference type="SUPFAM" id="SSF53756">
    <property type="entry name" value="UDP-Glycosyltransferase/glycogen phosphorylase"/>
    <property type="match status" value="1"/>
</dbReference>
<dbReference type="UniPathway" id="UPA00152"/>
<comment type="similarity">
    <text evidence="3 11">Belongs to the glycosyltransferase 1 family. Bacterial/plant glycogen synthase subfamily.</text>
</comment>
<keyword evidence="4 11" id="KW-0150">Chloroplast</keyword>
<name>C1MYV5_MICPC</name>
<dbReference type="HAMAP" id="MF_00484">
    <property type="entry name" value="Glycogen_synth"/>
    <property type="match status" value="1"/>
</dbReference>
<dbReference type="STRING" id="564608.C1MYV5"/>
<dbReference type="GO" id="GO:0019252">
    <property type="term" value="P:starch biosynthetic process"/>
    <property type="evidence" value="ECO:0007669"/>
    <property type="project" value="UniProtKB-UniRule"/>
</dbReference>
<evidence type="ECO:0000313" key="14">
    <source>
        <dbReference type="EMBL" id="EEH54755.1"/>
    </source>
</evidence>
<dbReference type="CDD" id="cd03791">
    <property type="entry name" value="GT5_Glycogen_synthase_DULL1-like"/>
    <property type="match status" value="1"/>
</dbReference>
<comment type="catalytic activity">
    <reaction evidence="1">
        <text>[(1-&gt;4)-alpha-D-glucosyl](n) + ADP-alpha-D-glucose = [(1-&gt;4)-alpha-D-glucosyl](n+1) + ADP + H(+)</text>
        <dbReference type="Rhea" id="RHEA:18189"/>
        <dbReference type="Rhea" id="RHEA-COMP:9584"/>
        <dbReference type="Rhea" id="RHEA-COMP:9587"/>
        <dbReference type="ChEBI" id="CHEBI:15378"/>
        <dbReference type="ChEBI" id="CHEBI:15444"/>
        <dbReference type="ChEBI" id="CHEBI:57498"/>
        <dbReference type="ChEBI" id="CHEBI:456216"/>
        <dbReference type="EC" id="2.4.1.21"/>
    </reaction>
</comment>
<evidence type="ECO:0000256" key="9">
    <source>
        <dbReference type="ARBA" id="ARBA00022946"/>
    </source>
</evidence>
<dbReference type="AlphaFoldDB" id="C1MYV5"/>
<evidence type="ECO:0000256" key="6">
    <source>
        <dbReference type="ARBA" id="ARBA00022676"/>
    </source>
</evidence>
<dbReference type="RefSeq" id="XP_003061105.1">
    <property type="nucleotide sequence ID" value="XM_003061059.1"/>
</dbReference>
<dbReference type="eggNOG" id="ENOG502QT35">
    <property type="taxonomic scope" value="Eukaryota"/>
</dbReference>
<dbReference type="InterPro" id="IPR001296">
    <property type="entry name" value="Glyco_trans_1"/>
</dbReference>
<dbReference type="EC" id="2.4.1.-" evidence="11"/>
<feature type="domain" description="Starch synthase catalytic" evidence="13">
    <location>
        <begin position="1"/>
        <end position="240"/>
    </location>
</feature>
<evidence type="ECO:0000256" key="2">
    <source>
        <dbReference type="ARBA" id="ARBA00004727"/>
    </source>
</evidence>
<dbReference type="Gene3D" id="3.40.50.2000">
    <property type="entry name" value="Glycogen Phosphorylase B"/>
    <property type="match status" value="2"/>
</dbReference>
<dbReference type="GO" id="GO:0009507">
    <property type="term" value="C:chloroplast"/>
    <property type="evidence" value="ECO:0007669"/>
    <property type="project" value="UniProtKB-SubCell"/>
</dbReference>
<evidence type="ECO:0000256" key="5">
    <source>
        <dbReference type="ARBA" id="ARBA00022640"/>
    </source>
</evidence>
<comment type="subcellular location">
    <subcellularLocation>
        <location evidence="11">Plastid</location>
        <location evidence="11">Chloroplast</location>
    </subcellularLocation>
    <subcellularLocation>
        <location evidence="11">Plastid</location>
        <location evidence="11">Amyloplast</location>
    </subcellularLocation>
</comment>
<comment type="pathway">
    <text evidence="2 11">Glycan biosynthesis; starch biosynthesis.</text>
</comment>
<evidence type="ECO:0000259" key="13">
    <source>
        <dbReference type="Pfam" id="PF08323"/>
    </source>
</evidence>